<gene>
    <name evidence="2" type="ORF">SAMN06295900_10281</name>
</gene>
<dbReference type="Proteomes" id="UP000192911">
    <property type="component" value="Unassembled WGS sequence"/>
</dbReference>
<name>A0A1X7CWI0_TRICW</name>
<feature type="signal peptide" evidence="1">
    <location>
        <begin position="1"/>
        <end position="23"/>
    </location>
</feature>
<dbReference type="GeneID" id="95552595"/>
<protein>
    <recommendedName>
        <fullName evidence="4">Pilus biogenesis CpaD protein (Pilus_cpaD)</fullName>
    </recommendedName>
</protein>
<feature type="chain" id="PRO_5012236856" description="Pilus biogenesis CpaD protein (Pilus_cpaD)" evidence="1">
    <location>
        <begin position="24"/>
        <end position="104"/>
    </location>
</feature>
<evidence type="ECO:0008006" key="4">
    <source>
        <dbReference type="Google" id="ProtNLM"/>
    </source>
</evidence>
<evidence type="ECO:0000313" key="3">
    <source>
        <dbReference type="Proteomes" id="UP000192911"/>
    </source>
</evidence>
<keyword evidence="1" id="KW-0732">Signal</keyword>
<proteinExistence type="predicted"/>
<keyword evidence="3" id="KW-1185">Reference proteome</keyword>
<accession>A0A1X7CWI0</accession>
<reference evidence="3" key="1">
    <citation type="submission" date="2017-04" db="EMBL/GenBank/DDBJ databases">
        <authorList>
            <person name="Varghese N."/>
            <person name="Submissions S."/>
        </authorList>
    </citation>
    <scope>NUCLEOTIDE SEQUENCE [LARGE SCALE GENOMIC DNA]</scope>
    <source>
        <strain evidence="3">Ballard 720</strain>
    </source>
</reference>
<dbReference type="RefSeq" id="WP_085224647.1">
    <property type="nucleotide sequence ID" value="NZ_BSQD01000002.1"/>
</dbReference>
<dbReference type="OrthoDB" id="8537668at2"/>
<dbReference type="AlphaFoldDB" id="A0A1X7CWI0"/>
<evidence type="ECO:0000256" key="1">
    <source>
        <dbReference type="SAM" id="SignalP"/>
    </source>
</evidence>
<organism evidence="2 3">
    <name type="scientific">Trinickia caryophylli</name>
    <name type="common">Paraburkholderia caryophylli</name>
    <dbReference type="NCBI Taxonomy" id="28094"/>
    <lineage>
        <taxon>Bacteria</taxon>
        <taxon>Pseudomonadati</taxon>
        <taxon>Pseudomonadota</taxon>
        <taxon>Betaproteobacteria</taxon>
        <taxon>Burkholderiales</taxon>
        <taxon>Burkholderiaceae</taxon>
        <taxon>Trinickia</taxon>
    </lineage>
</organism>
<dbReference type="EMBL" id="FXAH01000002">
    <property type="protein sequence ID" value="SMF04451.1"/>
    <property type="molecule type" value="Genomic_DNA"/>
</dbReference>
<sequence length="104" mass="10815">MKRQHIHYLRRTLALAPICAALGGCMTSTPIWDAHFGEAVRAVTASQVIDPQAAERNPSKPGMDGTAAVSAMRTYDKSFVAPGRTANPFVIGIGTGSGTGSSGQ</sequence>
<evidence type="ECO:0000313" key="2">
    <source>
        <dbReference type="EMBL" id="SMF04451.1"/>
    </source>
</evidence>
<dbReference type="PROSITE" id="PS51257">
    <property type="entry name" value="PROKAR_LIPOPROTEIN"/>
    <property type="match status" value="1"/>
</dbReference>
<dbReference type="STRING" id="28094.SAMN06295900_10281"/>